<feature type="domain" description="Acylphosphatase-like" evidence="8">
    <location>
        <begin position="204"/>
        <end position="290"/>
    </location>
</feature>
<dbReference type="PROSITE" id="PS00150">
    <property type="entry name" value="ACYLPHOSPHATASE_1"/>
    <property type="match status" value="1"/>
</dbReference>
<evidence type="ECO:0000256" key="1">
    <source>
        <dbReference type="ARBA" id="ARBA00005614"/>
    </source>
</evidence>
<keyword evidence="10" id="KW-1185">Reference proteome</keyword>
<dbReference type="PROSITE" id="PS00151">
    <property type="entry name" value="ACYLPHOSPHATASE_2"/>
    <property type="match status" value="1"/>
</dbReference>
<evidence type="ECO:0000313" key="9">
    <source>
        <dbReference type="EMBL" id="GGO51407.1"/>
    </source>
</evidence>
<dbReference type="Proteomes" id="UP000631535">
    <property type="component" value="Unassembled WGS sequence"/>
</dbReference>
<dbReference type="InterPro" id="IPR020456">
    <property type="entry name" value="Acylphosphatase"/>
</dbReference>
<reference evidence="10" key="1">
    <citation type="journal article" date="2019" name="Int. J. Syst. Evol. Microbiol.">
        <title>The Global Catalogue of Microorganisms (GCM) 10K type strain sequencing project: providing services to taxonomists for standard genome sequencing and annotation.</title>
        <authorList>
            <consortium name="The Broad Institute Genomics Platform"/>
            <consortium name="The Broad Institute Genome Sequencing Center for Infectious Disease"/>
            <person name="Wu L."/>
            <person name="Ma J."/>
        </authorList>
    </citation>
    <scope>NUCLEOTIDE SEQUENCE [LARGE SCALE GENOMIC DNA]</scope>
    <source>
        <strain evidence="10">CGMCC 4.7178</strain>
    </source>
</reference>
<dbReference type="EMBL" id="BMMP01000010">
    <property type="protein sequence ID" value="GGO51407.1"/>
    <property type="molecule type" value="Genomic_DNA"/>
</dbReference>
<sequence length="313" mass="32830">MQEHHSARREGYPRAAGGPVGGRGAQIGQDEAVAARLQRIEDLPPQRSGVVPEVVVRVGVPFAELVAQRGGSQEAVRRDDVNGPAAYTQRLGEPPGQHTRTCGRRSVDADAEPRPLLPLGQGPCRKVRDAVGEFRGQPLPGDRFESHTSIVASAAAVRAPAAVPGPHRARSLPGGTPPPVSLSWSGVIHGVGWLTTGGARPMNRKRVIVSGAVQGVFFRDTCRREAASQGVGGWVRNLPDGTVEAAFEGAADAVGKLVDWAHDGPPAARVDQVLVHDEEPEGLSGFEVRPTPPPDAVRHDHAPPGSPPPQAGP</sequence>
<evidence type="ECO:0000256" key="7">
    <source>
        <dbReference type="SAM" id="MobiDB-lite"/>
    </source>
</evidence>
<feature type="region of interest" description="Disordered" evidence="7">
    <location>
        <begin position="1"/>
        <end position="29"/>
    </location>
</feature>
<evidence type="ECO:0000259" key="8">
    <source>
        <dbReference type="PROSITE" id="PS51160"/>
    </source>
</evidence>
<evidence type="ECO:0000256" key="4">
    <source>
        <dbReference type="ARBA" id="ARBA00047645"/>
    </source>
</evidence>
<dbReference type="PANTHER" id="PTHR47268">
    <property type="entry name" value="ACYLPHOSPHATASE"/>
    <property type="match status" value="1"/>
</dbReference>
<evidence type="ECO:0000256" key="6">
    <source>
        <dbReference type="RuleBase" id="RU004168"/>
    </source>
</evidence>
<dbReference type="InterPro" id="IPR036046">
    <property type="entry name" value="Acylphosphatase-like_dom_sf"/>
</dbReference>
<dbReference type="InterPro" id="IPR017968">
    <property type="entry name" value="Acylphosphatase_CS"/>
</dbReference>
<dbReference type="Pfam" id="PF00708">
    <property type="entry name" value="Acylphosphatase"/>
    <property type="match status" value="1"/>
</dbReference>
<feature type="region of interest" description="Disordered" evidence="7">
    <location>
        <begin position="85"/>
        <end position="122"/>
    </location>
</feature>
<dbReference type="EC" id="3.6.1.7" evidence="2 5"/>
<evidence type="ECO:0000313" key="10">
    <source>
        <dbReference type="Proteomes" id="UP000631535"/>
    </source>
</evidence>
<comment type="similarity">
    <text evidence="1 6">Belongs to the acylphosphatase family.</text>
</comment>
<evidence type="ECO:0000256" key="3">
    <source>
        <dbReference type="ARBA" id="ARBA00015991"/>
    </source>
</evidence>
<organism evidence="9 10">
    <name type="scientific">Streptomyces daqingensis</name>
    <dbReference type="NCBI Taxonomy" id="1472640"/>
    <lineage>
        <taxon>Bacteria</taxon>
        <taxon>Bacillati</taxon>
        <taxon>Actinomycetota</taxon>
        <taxon>Actinomycetes</taxon>
        <taxon>Kitasatosporales</taxon>
        <taxon>Streptomycetaceae</taxon>
        <taxon>Streptomyces</taxon>
    </lineage>
</organism>
<feature type="active site" evidence="5">
    <location>
        <position position="219"/>
    </location>
</feature>
<comment type="caution">
    <text evidence="9">The sequence shown here is derived from an EMBL/GenBank/DDBJ whole genome shotgun (WGS) entry which is preliminary data.</text>
</comment>
<dbReference type="Gene3D" id="3.30.70.100">
    <property type="match status" value="1"/>
</dbReference>
<dbReference type="PROSITE" id="PS51160">
    <property type="entry name" value="ACYLPHOSPHATASE_3"/>
    <property type="match status" value="1"/>
</dbReference>
<gene>
    <name evidence="9" type="ORF">GCM10012287_33360</name>
</gene>
<feature type="compositionally biased region" description="Pro residues" evidence="7">
    <location>
        <begin position="304"/>
        <end position="313"/>
    </location>
</feature>
<dbReference type="PANTHER" id="PTHR47268:SF4">
    <property type="entry name" value="ACYLPHOSPHATASE"/>
    <property type="match status" value="1"/>
</dbReference>
<keyword evidence="5" id="KW-0378">Hydrolase</keyword>
<feature type="compositionally biased region" description="Basic and acidic residues" evidence="7">
    <location>
        <begin position="1"/>
        <end position="12"/>
    </location>
</feature>
<comment type="catalytic activity">
    <reaction evidence="4 5">
        <text>an acyl phosphate + H2O = a carboxylate + phosphate + H(+)</text>
        <dbReference type="Rhea" id="RHEA:14965"/>
        <dbReference type="ChEBI" id="CHEBI:15377"/>
        <dbReference type="ChEBI" id="CHEBI:15378"/>
        <dbReference type="ChEBI" id="CHEBI:29067"/>
        <dbReference type="ChEBI" id="CHEBI:43474"/>
        <dbReference type="ChEBI" id="CHEBI:59918"/>
        <dbReference type="EC" id="3.6.1.7"/>
    </reaction>
</comment>
<proteinExistence type="inferred from homology"/>
<dbReference type="InterPro" id="IPR001792">
    <property type="entry name" value="Acylphosphatase-like_dom"/>
</dbReference>
<evidence type="ECO:0000256" key="2">
    <source>
        <dbReference type="ARBA" id="ARBA00012150"/>
    </source>
</evidence>
<name>A0ABQ2MG22_9ACTN</name>
<protein>
    <recommendedName>
        <fullName evidence="3 5">acylphosphatase</fullName>
        <ecNumber evidence="2 5">3.6.1.7</ecNumber>
    </recommendedName>
</protein>
<feature type="active site" evidence="5">
    <location>
        <position position="237"/>
    </location>
</feature>
<accession>A0ABQ2MG22</accession>
<feature type="region of interest" description="Disordered" evidence="7">
    <location>
        <begin position="276"/>
        <end position="313"/>
    </location>
</feature>
<evidence type="ECO:0000256" key="5">
    <source>
        <dbReference type="PROSITE-ProRule" id="PRU00520"/>
    </source>
</evidence>
<dbReference type="SUPFAM" id="SSF54975">
    <property type="entry name" value="Acylphosphatase/BLUF domain-like"/>
    <property type="match status" value="1"/>
</dbReference>